<dbReference type="PROSITE" id="PS51352">
    <property type="entry name" value="THIOREDOXIN_2"/>
    <property type="match status" value="1"/>
</dbReference>
<dbReference type="InterPro" id="IPR036249">
    <property type="entry name" value="Thioredoxin-like_sf"/>
</dbReference>
<accession>A4TZY1</accession>
<keyword evidence="2" id="KW-0677">Repeat</keyword>
<evidence type="ECO:0000256" key="1">
    <source>
        <dbReference type="ARBA" id="ARBA00003565"/>
    </source>
</evidence>
<evidence type="ECO:0000256" key="3">
    <source>
        <dbReference type="SAM" id="MobiDB-lite"/>
    </source>
</evidence>
<proteinExistence type="predicted"/>
<dbReference type="Pfam" id="PF13905">
    <property type="entry name" value="Thioredoxin_8"/>
    <property type="match status" value="1"/>
</dbReference>
<feature type="domain" description="Thioredoxin" evidence="4">
    <location>
        <begin position="1"/>
        <end position="147"/>
    </location>
</feature>
<dbReference type="Gene3D" id="2.120.10.30">
    <property type="entry name" value="TolB, C-terminal domain"/>
    <property type="match status" value="3"/>
</dbReference>
<dbReference type="SUPFAM" id="SSF101898">
    <property type="entry name" value="NHL repeat"/>
    <property type="match status" value="1"/>
</dbReference>
<comment type="function">
    <text evidence="1">May be required for disulfide bond formation in some proteins.</text>
</comment>
<gene>
    <name evidence="5" type="ORF">MGR_1460</name>
</gene>
<protein>
    <recommendedName>
        <fullName evidence="4">Thioredoxin domain-containing protein</fullName>
    </recommendedName>
</protein>
<dbReference type="PANTHER" id="PTHR46388:SF2">
    <property type="entry name" value="NHL REPEAT-CONTAINING PROTEIN 2"/>
    <property type="match status" value="1"/>
</dbReference>
<dbReference type="Pfam" id="PF01436">
    <property type="entry name" value="NHL"/>
    <property type="match status" value="2"/>
</dbReference>
<dbReference type="PANTHER" id="PTHR46388">
    <property type="entry name" value="NHL REPEAT-CONTAINING PROTEIN 2"/>
    <property type="match status" value="1"/>
</dbReference>
<dbReference type="InterPro" id="IPR001258">
    <property type="entry name" value="NHL_repeat"/>
</dbReference>
<name>A4TZY1_9PROT</name>
<dbReference type="InterPro" id="IPR012336">
    <property type="entry name" value="Thioredoxin-like_fold"/>
</dbReference>
<reference evidence="5" key="1">
    <citation type="journal article" date="2007" name="J. Bacteriol.">
        <title>Comparative genome analysis of four magnetotactic bacteria reveals a complex set of group-specific genes implicated in magnetosome biomineralization and function.</title>
        <authorList>
            <person name="Richter M."/>
            <person name="Kube M."/>
            <person name="Bazylinski D.A."/>
            <person name="Lombardot T."/>
            <person name="Gloeckner F.O."/>
            <person name="Reinhardt R."/>
            <person name="Schueler D."/>
        </authorList>
    </citation>
    <scope>NUCLEOTIDE SEQUENCE</scope>
    <source>
        <strain evidence="5">MSR-1</strain>
    </source>
</reference>
<sequence length="477" mass="51433">MFGLTRAPELAATGLTWFNVDQPLSLAQLRGKLVILDFWTFCCVNCFHTLPVLKDLENRFANELVVIGVHSPKFDHERDPAMVACAIARYDITHPVVHDPDLYLWENYCVRAWPTLVLISPDGRVIGQLAGEPHPDLLPQGIEDMIERFFAMGKMRPAPTPCQPVSDPGGRLRFPGKIKRGADGVWALADSGHHQVVLLDDHGGEIARFGSGLAGRDDGIDASFNGPEGVAIDRAFIYVADTRNHLIRRIDRQSGGDRHHRRAQGWRGGTLGPGGARGWETALASPWDMEVHDGSLYFANAGSHQLGALDLDTGMIRMLAGSGGENLGDGEAGQSLLAQPSGLALSDDGGSLYFADAETSALRRVCLSTGRVDTLVGQGLFDFGHKNGPLAQARLQHPLGVSCANGRLFIADSYNHAIRVVDPVSGQVSDLGHLPLDISEPAGIATDGANRLLVSDTNNHRIIEVDLQANTVRAWAA</sequence>
<dbReference type="Gene3D" id="3.40.30.10">
    <property type="entry name" value="Glutaredoxin"/>
    <property type="match status" value="1"/>
</dbReference>
<organism evidence="5">
    <name type="scientific">Magnetospirillum gryphiswaldense</name>
    <dbReference type="NCBI Taxonomy" id="55518"/>
    <lineage>
        <taxon>Bacteria</taxon>
        <taxon>Pseudomonadati</taxon>
        <taxon>Pseudomonadota</taxon>
        <taxon>Alphaproteobacteria</taxon>
        <taxon>Rhodospirillales</taxon>
        <taxon>Rhodospirillaceae</taxon>
        <taxon>Magnetospirillum</taxon>
    </lineage>
</organism>
<evidence type="ECO:0000259" key="4">
    <source>
        <dbReference type="PROSITE" id="PS51352"/>
    </source>
</evidence>
<dbReference type="EMBL" id="CU459003">
    <property type="protein sequence ID" value="CAM76188.1"/>
    <property type="molecule type" value="Genomic_DNA"/>
</dbReference>
<dbReference type="SUPFAM" id="SSF52833">
    <property type="entry name" value="Thioredoxin-like"/>
    <property type="match status" value="1"/>
</dbReference>
<feature type="region of interest" description="Disordered" evidence="3">
    <location>
        <begin position="252"/>
        <end position="271"/>
    </location>
</feature>
<evidence type="ECO:0000256" key="2">
    <source>
        <dbReference type="ARBA" id="ARBA00022737"/>
    </source>
</evidence>
<dbReference type="InterPro" id="IPR013766">
    <property type="entry name" value="Thioredoxin_domain"/>
</dbReference>
<evidence type="ECO:0000313" key="5">
    <source>
        <dbReference type="EMBL" id="CAM76188.1"/>
    </source>
</evidence>
<dbReference type="AlphaFoldDB" id="A4TZY1"/>
<dbReference type="InterPro" id="IPR011042">
    <property type="entry name" value="6-blade_b-propeller_TolB-like"/>
</dbReference>